<feature type="region of interest" description="Disordered" evidence="11">
    <location>
        <begin position="1107"/>
        <end position="1191"/>
    </location>
</feature>
<organism evidence="14 15">
    <name type="scientific">Micractinium conductrix</name>
    <dbReference type="NCBI Taxonomy" id="554055"/>
    <lineage>
        <taxon>Eukaryota</taxon>
        <taxon>Viridiplantae</taxon>
        <taxon>Chlorophyta</taxon>
        <taxon>core chlorophytes</taxon>
        <taxon>Trebouxiophyceae</taxon>
        <taxon>Chlorellales</taxon>
        <taxon>Chlorellaceae</taxon>
        <taxon>Chlorella clade</taxon>
        <taxon>Micractinium</taxon>
    </lineage>
</organism>
<dbReference type="CDD" id="cd02568">
    <property type="entry name" value="PseudoU_synth_PUS1_PUS2"/>
    <property type="match status" value="1"/>
</dbReference>
<protein>
    <submittedName>
        <fullName evidence="14">tRNA pseudouridine synthase mitochondrial-like</fullName>
    </submittedName>
</protein>
<keyword evidence="4" id="KW-0507">mRNA processing</keyword>
<feature type="region of interest" description="Disordered" evidence="11">
    <location>
        <begin position="588"/>
        <end position="639"/>
    </location>
</feature>
<dbReference type="Gene3D" id="3.30.70.660">
    <property type="entry name" value="Pseudouridine synthase I, catalytic domain, C-terminal subdomain"/>
    <property type="match status" value="1"/>
</dbReference>
<feature type="compositionally biased region" description="Low complexity" evidence="11">
    <location>
        <begin position="613"/>
        <end position="623"/>
    </location>
</feature>
<evidence type="ECO:0000313" key="14">
    <source>
        <dbReference type="EMBL" id="PSC75036.1"/>
    </source>
</evidence>
<feature type="active site" description="Nucleophile" evidence="9">
    <location>
        <position position="725"/>
    </location>
</feature>
<dbReference type="InterPro" id="IPR020103">
    <property type="entry name" value="PsdUridine_synth_cat_dom_sf"/>
</dbReference>
<comment type="caution">
    <text evidence="14">The sequence shown here is derived from an EMBL/GenBank/DDBJ whole genome shotgun (WGS) entry which is preliminary data.</text>
</comment>
<comment type="subcellular location">
    <subcellularLocation>
        <location evidence="2">Nucleus</location>
    </subcellularLocation>
</comment>
<dbReference type="EMBL" id="LHPF02000003">
    <property type="protein sequence ID" value="PSC75036.1"/>
    <property type="molecule type" value="Genomic_DNA"/>
</dbReference>
<keyword evidence="7" id="KW-0539">Nucleus</keyword>
<dbReference type="SUPFAM" id="SSF50685">
    <property type="entry name" value="Barwin-like endoglucanases"/>
    <property type="match status" value="1"/>
</dbReference>
<dbReference type="Gene3D" id="2.40.40.10">
    <property type="entry name" value="RlpA-like domain"/>
    <property type="match status" value="1"/>
</dbReference>
<dbReference type="PANTHER" id="PTHR11142">
    <property type="entry name" value="PSEUDOURIDYLATE SYNTHASE"/>
    <property type="match status" value="1"/>
</dbReference>
<dbReference type="CDD" id="cd22271">
    <property type="entry name" value="DPBB_EXP_N-like"/>
    <property type="match status" value="1"/>
</dbReference>
<dbReference type="GO" id="GO:0005634">
    <property type="term" value="C:nucleus"/>
    <property type="evidence" value="ECO:0007669"/>
    <property type="project" value="UniProtKB-SubCell"/>
</dbReference>
<dbReference type="FunFam" id="3.30.70.660:FF:000002">
    <property type="entry name" value="tRNA pseudouridine synthase"/>
    <property type="match status" value="1"/>
</dbReference>
<keyword evidence="5" id="KW-0819">tRNA processing</keyword>
<feature type="binding site" evidence="10">
    <location>
        <position position="787"/>
    </location>
    <ligand>
        <name>substrate</name>
    </ligand>
</feature>
<dbReference type="GO" id="GO:0031119">
    <property type="term" value="P:tRNA pseudouridine synthesis"/>
    <property type="evidence" value="ECO:0007669"/>
    <property type="project" value="InterPro"/>
</dbReference>
<feature type="domain" description="Expansin-like EG45" evidence="13">
    <location>
        <begin position="63"/>
        <end position="186"/>
    </location>
</feature>
<dbReference type="InterPro" id="IPR007112">
    <property type="entry name" value="Expansin/allergen_DPBB_dom"/>
</dbReference>
<evidence type="ECO:0000313" key="15">
    <source>
        <dbReference type="Proteomes" id="UP000239649"/>
    </source>
</evidence>
<evidence type="ECO:0000256" key="8">
    <source>
        <dbReference type="ARBA" id="ARBA00036943"/>
    </source>
</evidence>
<comment type="catalytic activity">
    <reaction evidence="1">
        <text>a uridine in mRNA = a pseudouridine in mRNA</text>
        <dbReference type="Rhea" id="RHEA:56644"/>
        <dbReference type="Rhea" id="RHEA-COMP:14658"/>
        <dbReference type="Rhea" id="RHEA-COMP:14659"/>
        <dbReference type="ChEBI" id="CHEBI:65314"/>
        <dbReference type="ChEBI" id="CHEBI:65315"/>
    </reaction>
</comment>
<dbReference type="PROSITE" id="PS51257">
    <property type="entry name" value="PROKAR_LIPOPROTEIN"/>
    <property type="match status" value="1"/>
</dbReference>
<evidence type="ECO:0000256" key="4">
    <source>
        <dbReference type="ARBA" id="ARBA00022664"/>
    </source>
</evidence>
<sequence length="1191" mass="125091">MSANGRYLAAMLVTIAALACPGATQGCPADGCRICGERSGCILCPPAPLASPPPPPQQSPPPGGAVPSGTMYKGQATAFSPAVTNGKAFSCPYNTLSAWQRVYFAAINVAQWDGGRQCGKCVMARCVDPRCKVKNKWVTVHLIDQCPDCARGDVDFSSPSFLELTGLTPDRVKVEWVFTSCRLHVQGGIRLDPKDKDFNKYWQGVYLYNSAEPITKVAINGRPLALQNWGFWVHDGLFNKGQPHTLSITSESGRTISTTITNIWTAQQLPIHEQGDEMIHHPALGSPLAPTPEDLSLHGATLDAACAAAIANTGGADNPFGAAAHTWRPSVDLGPRKMSQDPERAVSGVAINDLVAMTSDPKVHRRLELHSSAHTGRLSRRDILAVLTSEISAKTKLRWGLAIGGVMLVLCLAMLAANAGLTYAVVAMSKETQVESSGAMLDRATHAPVGTASTAGVIDLLTAYRSSPESAAAILGLQQLLVTTPTGMAAYRVFSVSVKPGVAAEFVVAAPADGSWGAAGTAPGAAPGVEMMRIVIDDSGVHEVRSGAADAAGARRRMLAAGGGAVHGVVYAVAADWPPNLAADWVGTFTRKPPPPSPPPPFKPLDSRRAGMEAEPAEPQAPADSVAPSTTDVAPSDCVPSATEMTATEAATEPEAASGAGKKRKIAMFLAYVGHGYQGMQRNPGAKTIEDELFRALHAAGGISDANADDNGFIKVHWMRAARTDKGVSAVGQVVSLKMVLEPEGCPGGEGLLQRINDKLPAQIRVFGYSRVTNGFDSRKHCDKRRYEYVLPEWAFDPRRGVGRSAALAASRSESAAAEAAAAGDEQQQTAAADADQQQQQQQQPTEAATAQPQEQADGAADGAAAAGRPARADGLPGAAADQRPAADGTAAAPEVGAAADEAAAAGGAAAIDDGPFVLDEARQNRLTAILSNYQGTHNFHNYTVRKAPTALDVKRYILSFKCKGVFEIKGERWVKLVVIGQSFMLHQIRKMVGMAVAVMRGSAPEECMKLALKSSADLNTPMAPELGLFLEECYFDGYNKQWSHVHHPLSLGEYQADVDAFKGDRLYPHIAARDAADGVNEAWLRTLNEANYRFGEWAAHVEAVRQGGGRRPAPLKGAGTASMVGGMESYGQDRKRPFSGGRGRGRGGRGVPDKRSRVAARSGGGRSGGGRSGGGGSGVPDGAAAAEYSD</sequence>
<evidence type="ECO:0000256" key="2">
    <source>
        <dbReference type="ARBA" id="ARBA00004123"/>
    </source>
</evidence>
<dbReference type="AlphaFoldDB" id="A0A2P6VLQ7"/>
<dbReference type="PANTHER" id="PTHR11142:SF4">
    <property type="entry name" value="PSEUDOURIDYLATE SYNTHASE 1 HOMOLOG"/>
    <property type="match status" value="1"/>
</dbReference>
<dbReference type="InterPro" id="IPR020094">
    <property type="entry name" value="TruA/RsuA/RluB/E/F_N"/>
</dbReference>
<dbReference type="InterPro" id="IPR041708">
    <property type="entry name" value="PUS1/PUS2-like"/>
</dbReference>
<feature type="compositionally biased region" description="Gly residues" evidence="11">
    <location>
        <begin position="1163"/>
        <end position="1180"/>
    </location>
</feature>
<keyword evidence="6" id="KW-0413">Isomerase</keyword>
<dbReference type="GO" id="GO:0006397">
    <property type="term" value="P:mRNA processing"/>
    <property type="evidence" value="ECO:0007669"/>
    <property type="project" value="UniProtKB-KW"/>
</dbReference>
<dbReference type="SUPFAM" id="SSF55120">
    <property type="entry name" value="Pseudouridine synthase"/>
    <property type="match status" value="1"/>
</dbReference>
<keyword evidence="15" id="KW-1185">Reference proteome</keyword>
<evidence type="ECO:0000256" key="9">
    <source>
        <dbReference type="PIRSR" id="PIRSR641708-1"/>
    </source>
</evidence>
<feature type="region of interest" description="Disordered" evidence="11">
    <location>
        <begin position="817"/>
        <end position="895"/>
    </location>
</feature>
<feature type="signal peptide" evidence="12">
    <location>
        <begin position="1"/>
        <end position="26"/>
    </location>
</feature>
<dbReference type="STRING" id="554055.A0A2P6VLQ7"/>
<dbReference type="FunFam" id="3.30.70.580:FF:000002">
    <property type="entry name" value="tRNA pseudouridine synthase"/>
    <property type="match status" value="1"/>
</dbReference>
<dbReference type="Pfam" id="PF01416">
    <property type="entry name" value="PseudoU_synth_1"/>
    <property type="match status" value="1"/>
</dbReference>
<proteinExistence type="inferred from homology"/>
<accession>A0A2P6VLQ7</accession>
<evidence type="ECO:0000256" key="3">
    <source>
        <dbReference type="ARBA" id="ARBA00009375"/>
    </source>
</evidence>
<dbReference type="InterPro" id="IPR036908">
    <property type="entry name" value="RlpA-like_sf"/>
</dbReference>
<feature type="chain" id="PRO_5015110301" evidence="12">
    <location>
        <begin position="27"/>
        <end position="1191"/>
    </location>
</feature>
<dbReference type="InterPro" id="IPR020095">
    <property type="entry name" value="PsdUridine_synth_TruA_C"/>
</dbReference>
<gene>
    <name evidence="14" type="ORF">C2E20_1968</name>
</gene>
<feature type="compositionally biased region" description="Pro residues" evidence="11">
    <location>
        <begin position="592"/>
        <end position="603"/>
    </location>
</feature>
<evidence type="ECO:0000259" key="13">
    <source>
        <dbReference type="PROSITE" id="PS50842"/>
    </source>
</evidence>
<keyword evidence="12" id="KW-0732">Signal</keyword>
<evidence type="ECO:0000256" key="7">
    <source>
        <dbReference type="ARBA" id="ARBA00023242"/>
    </source>
</evidence>
<dbReference type="Gene3D" id="3.30.70.580">
    <property type="entry name" value="Pseudouridine synthase I, catalytic domain, N-terminal subdomain"/>
    <property type="match status" value="1"/>
</dbReference>
<dbReference type="PROSITE" id="PS50842">
    <property type="entry name" value="EXPANSIN_EG45"/>
    <property type="match status" value="1"/>
</dbReference>
<evidence type="ECO:0000256" key="5">
    <source>
        <dbReference type="ARBA" id="ARBA00022694"/>
    </source>
</evidence>
<evidence type="ECO:0000256" key="1">
    <source>
        <dbReference type="ARBA" id="ARBA00001166"/>
    </source>
</evidence>
<comment type="similarity">
    <text evidence="3">Belongs to the tRNA pseudouridine synthase TruA family.</text>
</comment>
<comment type="catalytic activity">
    <reaction evidence="8">
        <text>a uridine in tRNA = a pseudouridine in tRNA</text>
        <dbReference type="Rhea" id="RHEA:54572"/>
        <dbReference type="Rhea" id="RHEA-COMP:13339"/>
        <dbReference type="Rhea" id="RHEA-COMP:13934"/>
        <dbReference type="ChEBI" id="CHEBI:65314"/>
        <dbReference type="ChEBI" id="CHEBI:65315"/>
    </reaction>
</comment>
<dbReference type="GO" id="GO:0009982">
    <property type="term" value="F:pseudouridine synthase activity"/>
    <property type="evidence" value="ECO:0007669"/>
    <property type="project" value="InterPro"/>
</dbReference>
<dbReference type="Gene3D" id="2.60.40.760">
    <property type="entry name" value="Expansin, cellulose-binding-like domain"/>
    <property type="match status" value="1"/>
</dbReference>
<dbReference type="Proteomes" id="UP000239649">
    <property type="component" value="Unassembled WGS sequence"/>
</dbReference>
<evidence type="ECO:0000256" key="10">
    <source>
        <dbReference type="PIRSR" id="PIRSR641708-2"/>
    </source>
</evidence>
<name>A0A2P6VLQ7_9CHLO</name>
<evidence type="ECO:0000256" key="6">
    <source>
        <dbReference type="ARBA" id="ARBA00023235"/>
    </source>
</evidence>
<evidence type="ECO:0000256" key="12">
    <source>
        <dbReference type="SAM" id="SignalP"/>
    </source>
</evidence>
<reference evidence="14 15" key="1">
    <citation type="journal article" date="2018" name="Plant J.">
        <title>Genome sequences of Chlorella sorokiniana UTEX 1602 and Micractinium conductrix SAG 241.80: implications to maltose excretion by a green alga.</title>
        <authorList>
            <person name="Arriola M.B."/>
            <person name="Velmurugan N."/>
            <person name="Zhang Y."/>
            <person name="Plunkett M.H."/>
            <person name="Hondzo H."/>
            <person name="Barney B.M."/>
        </authorList>
    </citation>
    <scope>NUCLEOTIDE SEQUENCE [LARGE SCALE GENOMIC DNA]</scope>
    <source>
        <strain evidence="14 15">SAG 241.80</strain>
    </source>
</reference>
<feature type="compositionally biased region" description="Low complexity" evidence="11">
    <location>
        <begin position="1181"/>
        <end position="1191"/>
    </location>
</feature>
<dbReference type="OrthoDB" id="10256309at2759"/>
<dbReference type="GO" id="GO:1990481">
    <property type="term" value="P:mRNA pseudouridine synthesis"/>
    <property type="evidence" value="ECO:0007669"/>
    <property type="project" value="TreeGrafter"/>
</dbReference>
<dbReference type="InterPro" id="IPR001406">
    <property type="entry name" value="PsdUridine_synth_TruA"/>
</dbReference>
<dbReference type="InterPro" id="IPR036749">
    <property type="entry name" value="Expansin_CBD_sf"/>
</dbReference>
<dbReference type="InterPro" id="IPR020097">
    <property type="entry name" value="PsdUridine_synth_TruA_a/b_dom"/>
</dbReference>
<evidence type="ECO:0000256" key="11">
    <source>
        <dbReference type="SAM" id="MobiDB-lite"/>
    </source>
</evidence>
<dbReference type="GO" id="GO:0003723">
    <property type="term" value="F:RNA binding"/>
    <property type="evidence" value="ECO:0007669"/>
    <property type="project" value="InterPro"/>
</dbReference>